<keyword evidence="1" id="KW-0539">Nucleus</keyword>
<name>A0A9P9BPT3_9PEZI</name>
<organism evidence="2 3">
    <name type="scientific">Microdochium trichocladiopsis</name>
    <dbReference type="NCBI Taxonomy" id="1682393"/>
    <lineage>
        <taxon>Eukaryota</taxon>
        <taxon>Fungi</taxon>
        <taxon>Dikarya</taxon>
        <taxon>Ascomycota</taxon>
        <taxon>Pezizomycotina</taxon>
        <taxon>Sordariomycetes</taxon>
        <taxon>Xylariomycetidae</taxon>
        <taxon>Xylariales</taxon>
        <taxon>Microdochiaceae</taxon>
        <taxon>Microdochium</taxon>
    </lineage>
</organism>
<dbReference type="AlphaFoldDB" id="A0A9P9BPT3"/>
<dbReference type="EMBL" id="JAGTJQ010000009">
    <property type="protein sequence ID" value="KAH7024866.1"/>
    <property type="molecule type" value="Genomic_DNA"/>
</dbReference>
<proteinExistence type="predicted"/>
<evidence type="ECO:0000313" key="2">
    <source>
        <dbReference type="EMBL" id="KAH7024866.1"/>
    </source>
</evidence>
<keyword evidence="3" id="KW-1185">Reference proteome</keyword>
<feature type="non-terminal residue" evidence="2">
    <location>
        <position position="349"/>
    </location>
</feature>
<dbReference type="Proteomes" id="UP000756346">
    <property type="component" value="Unassembled WGS sequence"/>
</dbReference>
<accession>A0A9P9BPT3</accession>
<protein>
    <submittedName>
        <fullName evidence="2">Uncharacterized protein</fullName>
    </submittedName>
</protein>
<sequence>MRSLMAFHIRNDSDAALYHTLGGMLAYSIYSTVGLGFARLTHFCLASTSSFAPCSEDGSQEGHVTDMSVAATGQSFLVMLEIMDCLINRTQPTPLRVPRSPSPSATPSSKPALAVLDSHLGLCVPLLPYYHDLCVINNSLLHTQDEDHVRALHDRLTEIHRSVESWQPPSLAQLLDHPQHPKHSALSTVQVIHLLSQARLYRLGVMLMAHRLRHPFGDTHHDHIAGIWSREIMTELESAYTATQQPLRFVTLPFIIAAVEATGVDCHHQSGPNCAQGKQSSPRERTLRALDEHVDRYAPALKTAIKQFLSKIWQERDADPGLRWFDSVHKPCPVVDSIYADLCVPVAVT</sequence>
<gene>
    <name evidence="2" type="ORF">B0I36DRAFT_332147</name>
</gene>
<dbReference type="InterPro" id="IPR021858">
    <property type="entry name" value="Fun_TF"/>
</dbReference>
<dbReference type="Pfam" id="PF11951">
    <property type="entry name" value="Fungal_trans_2"/>
    <property type="match status" value="1"/>
</dbReference>
<evidence type="ECO:0000313" key="3">
    <source>
        <dbReference type="Proteomes" id="UP000756346"/>
    </source>
</evidence>
<reference evidence="2" key="1">
    <citation type="journal article" date="2021" name="Nat. Commun.">
        <title>Genetic determinants of endophytism in the Arabidopsis root mycobiome.</title>
        <authorList>
            <person name="Mesny F."/>
            <person name="Miyauchi S."/>
            <person name="Thiergart T."/>
            <person name="Pickel B."/>
            <person name="Atanasova L."/>
            <person name="Karlsson M."/>
            <person name="Huettel B."/>
            <person name="Barry K.W."/>
            <person name="Haridas S."/>
            <person name="Chen C."/>
            <person name="Bauer D."/>
            <person name="Andreopoulos W."/>
            <person name="Pangilinan J."/>
            <person name="LaButti K."/>
            <person name="Riley R."/>
            <person name="Lipzen A."/>
            <person name="Clum A."/>
            <person name="Drula E."/>
            <person name="Henrissat B."/>
            <person name="Kohler A."/>
            <person name="Grigoriev I.V."/>
            <person name="Martin F.M."/>
            <person name="Hacquard S."/>
        </authorList>
    </citation>
    <scope>NUCLEOTIDE SEQUENCE</scope>
    <source>
        <strain evidence="2">MPI-CAGE-CH-0230</strain>
    </source>
</reference>
<dbReference type="RefSeq" id="XP_046008414.1">
    <property type="nucleotide sequence ID" value="XM_046155070.1"/>
</dbReference>
<evidence type="ECO:0000256" key="1">
    <source>
        <dbReference type="ARBA" id="ARBA00023242"/>
    </source>
</evidence>
<comment type="caution">
    <text evidence="2">The sequence shown here is derived from an EMBL/GenBank/DDBJ whole genome shotgun (WGS) entry which is preliminary data.</text>
</comment>
<dbReference type="OrthoDB" id="4137815at2759"/>
<dbReference type="GeneID" id="70184616"/>